<accession>A0A845M843</accession>
<organism evidence="1 2">
    <name type="scientific">Maritimibacter harenae</name>
    <dbReference type="NCBI Taxonomy" id="2606218"/>
    <lineage>
        <taxon>Bacteria</taxon>
        <taxon>Pseudomonadati</taxon>
        <taxon>Pseudomonadota</taxon>
        <taxon>Alphaproteobacteria</taxon>
        <taxon>Rhodobacterales</taxon>
        <taxon>Roseobacteraceae</taxon>
        <taxon>Maritimibacter</taxon>
    </lineage>
</organism>
<dbReference type="InterPro" id="IPR006917">
    <property type="entry name" value="SOUL_heme-bd"/>
</dbReference>
<name>A0A845M843_9RHOB</name>
<dbReference type="AlphaFoldDB" id="A0A845M843"/>
<dbReference type="SUPFAM" id="SSF55136">
    <property type="entry name" value="Probable bacterial effector-binding domain"/>
    <property type="match status" value="1"/>
</dbReference>
<evidence type="ECO:0000313" key="2">
    <source>
        <dbReference type="Proteomes" id="UP000467322"/>
    </source>
</evidence>
<evidence type="ECO:0000313" key="1">
    <source>
        <dbReference type="EMBL" id="MZR15329.1"/>
    </source>
</evidence>
<reference evidence="1 2" key="1">
    <citation type="submission" date="2019-12" db="EMBL/GenBank/DDBJ databases">
        <title>Maritimibacter sp. nov. sp. isolated from sea sand.</title>
        <authorList>
            <person name="Kim J."/>
            <person name="Jeong S.E."/>
            <person name="Jung H.S."/>
            <person name="Jeon C.O."/>
        </authorList>
    </citation>
    <scope>NUCLEOTIDE SEQUENCE [LARGE SCALE GENOMIC DNA]</scope>
    <source>
        <strain evidence="1 2">DP07</strain>
    </source>
</reference>
<dbReference type="EMBL" id="WTUX01000022">
    <property type="protein sequence ID" value="MZR15329.1"/>
    <property type="molecule type" value="Genomic_DNA"/>
</dbReference>
<proteinExistence type="predicted"/>
<dbReference type="InterPro" id="IPR011256">
    <property type="entry name" value="Reg_factor_effector_dom_sf"/>
</dbReference>
<sequence length="211" mass="23251">MTGTLAKVATLATGFGLTGSLAVAEGSYHGYESPRYNVEARIETAELRAYAPHTLAEVTVRGDQDRALSRGFSVLAKYIFGGNRSQAKVAMTSPVTQAPRQKIAMTTPVTQSGDGSLWTVTFMMPAEFTLDTLPVPENDAIRFRTTDPERRITLQFSGRATTARLDQKAAELAGIARRNDVAIDPAPLYAFYDDPFTLPWNRRNEVSYRLR</sequence>
<comment type="caution">
    <text evidence="1">The sequence shown here is derived from an EMBL/GenBank/DDBJ whole genome shotgun (WGS) entry which is preliminary data.</text>
</comment>
<dbReference type="PANTHER" id="PTHR11220:SF58">
    <property type="entry name" value="SOUL HEME-BINDING FAMILY PROTEIN"/>
    <property type="match status" value="1"/>
</dbReference>
<dbReference type="PANTHER" id="PTHR11220">
    <property type="entry name" value="HEME-BINDING PROTEIN-RELATED"/>
    <property type="match status" value="1"/>
</dbReference>
<dbReference type="Pfam" id="PF04832">
    <property type="entry name" value="SOUL"/>
    <property type="match status" value="1"/>
</dbReference>
<dbReference type="RefSeq" id="WP_161353740.1">
    <property type="nucleotide sequence ID" value="NZ_WTUX01000022.1"/>
</dbReference>
<protein>
    <submittedName>
        <fullName evidence="1">Heme-binding protein</fullName>
    </submittedName>
</protein>
<dbReference type="Gene3D" id="3.20.80.10">
    <property type="entry name" value="Regulatory factor, effector binding domain"/>
    <property type="match status" value="1"/>
</dbReference>
<dbReference type="Proteomes" id="UP000467322">
    <property type="component" value="Unassembled WGS sequence"/>
</dbReference>
<keyword evidence="2" id="KW-1185">Reference proteome</keyword>
<gene>
    <name evidence="1" type="ORF">GQE99_20105</name>
</gene>